<dbReference type="InterPro" id="IPR016024">
    <property type="entry name" value="ARM-type_fold"/>
</dbReference>
<feature type="region of interest" description="Disordered" evidence="1">
    <location>
        <begin position="299"/>
        <end position="325"/>
    </location>
</feature>
<dbReference type="Pfam" id="PF10098">
    <property type="entry name" value="DUF2336"/>
    <property type="match status" value="1"/>
</dbReference>
<dbReference type="InterPro" id="IPR011989">
    <property type="entry name" value="ARM-like"/>
</dbReference>
<dbReference type="Proteomes" id="UP000185678">
    <property type="component" value="Unassembled WGS sequence"/>
</dbReference>
<name>A0A1N7JYA1_9PROT</name>
<proteinExistence type="predicted"/>
<gene>
    <name evidence="2" type="ORF">SAMN05421779_102521</name>
</gene>
<dbReference type="InterPro" id="IPR019285">
    <property type="entry name" value="DUF2336"/>
</dbReference>
<dbReference type="AlphaFoldDB" id="A0A1N7JYA1"/>
<dbReference type="RefSeq" id="WP_076399370.1">
    <property type="nucleotide sequence ID" value="NZ_FTOA01000002.1"/>
</dbReference>
<evidence type="ECO:0000313" key="3">
    <source>
        <dbReference type="Proteomes" id="UP000185678"/>
    </source>
</evidence>
<dbReference type="STRING" id="80876.SAMN05421779_102521"/>
<accession>A0A1N7JYA1</accession>
<evidence type="ECO:0000256" key="1">
    <source>
        <dbReference type="SAM" id="MobiDB-lite"/>
    </source>
</evidence>
<feature type="region of interest" description="Disordered" evidence="1">
    <location>
        <begin position="1"/>
        <end position="20"/>
    </location>
</feature>
<dbReference type="Gene3D" id="1.25.10.10">
    <property type="entry name" value="Leucine-rich Repeat Variant"/>
    <property type="match status" value="1"/>
</dbReference>
<dbReference type="SUPFAM" id="SSF48371">
    <property type="entry name" value="ARM repeat"/>
    <property type="match status" value="1"/>
</dbReference>
<reference evidence="2 3" key="1">
    <citation type="submission" date="2017-01" db="EMBL/GenBank/DDBJ databases">
        <authorList>
            <person name="Mah S.A."/>
            <person name="Swanson W.J."/>
            <person name="Moy G.W."/>
            <person name="Vacquier V.D."/>
        </authorList>
    </citation>
    <scope>NUCLEOTIDE SEQUENCE [LARGE SCALE GENOMIC DNA]</scope>
    <source>
        <strain evidence="2 3">DSM 11589</strain>
    </source>
</reference>
<evidence type="ECO:0008006" key="4">
    <source>
        <dbReference type="Google" id="ProtNLM"/>
    </source>
</evidence>
<dbReference type="EMBL" id="FTOA01000002">
    <property type="protein sequence ID" value="SIS54319.1"/>
    <property type="molecule type" value="Genomic_DNA"/>
</dbReference>
<keyword evidence="3" id="KW-1185">Reference proteome</keyword>
<protein>
    <recommendedName>
        <fullName evidence="4">DUF2336 domain-containing protein</fullName>
    </recommendedName>
</protein>
<organism evidence="2 3">
    <name type="scientific">Insolitispirillum peregrinum</name>
    <dbReference type="NCBI Taxonomy" id="80876"/>
    <lineage>
        <taxon>Bacteria</taxon>
        <taxon>Pseudomonadati</taxon>
        <taxon>Pseudomonadota</taxon>
        <taxon>Alphaproteobacteria</taxon>
        <taxon>Rhodospirillales</taxon>
        <taxon>Novispirillaceae</taxon>
        <taxon>Insolitispirillum</taxon>
    </lineage>
</organism>
<sequence length="456" mass="50263">MTPVPESTGRPLESVPEGHLSYQEAKRYARDADPAVRRALAERTDVPPEILYFLADDPEDSVRRAIVHNQATPALAHLVLVDDSSDDVRADLAERIVRLAPGLTADERDRARQTAYRVLERLVRDQLPRIRQVIAEALKDVADAPPEIIQRLARDVEEAVATPVLEFSPVLRDEDLLDILGEKPSTAALSAISRRRRVGPNVVDAIAATEDSIAIAILLANDSAQIREETLDLLIDRAADHPDWHEPMVRRPNLHPTAAKRLAVLVADRLLQVLSERRDLAETTIAEVKRVVHLRLSAEEPNTTPRPRSSLGEVPSTFAPAPLDQHEAHRWSTSLRAAYERACEMGRTGNLTSSSLSEAVKANNTDLVIAGLAIRAHLSPSLVQVILRAGSGRGIAAVVWKGRLDPSLSIQVQSRLGRIPPREVIMPNGDLAYGITESEMDWQLEMFSKVAREHGP</sequence>
<evidence type="ECO:0000313" key="2">
    <source>
        <dbReference type="EMBL" id="SIS54319.1"/>
    </source>
</evidence>